<dbReference type="Proteomes" id="UP001296943">
    <property type="component" value="Unassembled WGS sequence"/>
</dbReference>
<dbReference type="Gene3D" id="3.40.190.10">
    <property type="entry name" value="Periplasmic binding protein-like II"/>
    <property type="match status" value="1"/>
</dbReference>
<organism evidence="3 4">
    <name type="scientific">Aquibacillus albus</name>
    <dbReference type="NCBI Taxonomy" id="1168171"/>
    <lineage>
        <taxon>Bacteria</taxon>
        <taxon>Bacillati</taxon>
        <taxon>Bacillota</taxon>
        <taxon>Bacilli</taxon>
        <taxon>Bacillales</taxon>
        <taxon>Bacillaceae</taxon>
        <taxon>Aquibacillus</taxon>
    </lineage>
</organism>
<comment type="caution">
    <text evidence="3">The sequence shown here is derived from an EMBL/GenBank/DDBJ whole genome shotgun (WGS) entry which is preliminary data.</text>
</comment>
<dbReference type="Gene3D" id="3.10.105.10">
    <property type="entry name" value="Dipeptide-binding Protein, Domain 3"/>
    <property type="match status" value="1"/>
</dbReference>
<evidence type="ECO:0000256" key="1">
    <source>
        <dbReference type="SAM" id="MobiDB-lite"/>
    </source>
</evidence>
<name>A0ABS2N6F4_9BACI</name>
<dbReference type="PANTHER" id="PTHR30290">
    <property type="entry name" value="PERIPLASMIC BINDING COMPONENT OF ABC TRANSPORTER"/>
    <property type="match status" value="1"/>
</dbReference>
<dbReference type="PROSITE" id="PS51257">
    <property type="entry name" value="PROKAR_LIPOPROTEIN"/>
    <property type="match status" value="1"/>
</dbReference>
<evidence type="ECO:0000313" key="4">
    <source>
        <dbReference type="Proteomes" id="UP001296943"/>
    </source>
</evidence>
<dbReference type="CDD" id="cd08495">
    <property type="entry name" value="PBP2_NikA_DppA_OppA_like_8"/>
    <property type="match status" value="1"/>
</dbReference>
<gene>
    <name evidence="3" type="ORF">JOC48_004290</name>
</gene>
<accession>A0ABS2N6F4</accession>
<dbReference type="PANTHER" id="PTHR30290:SF83">
    <property type="entry name" value="ABC TRANSPORTER SUBSTRATE-BINDING PROTEIN"/>
    <property type="match status" value="1"/>
</dbReference>
<dbReference type="InterPro" id="IPR000914">
    <property type="entry name" value="SBP_5_dom"/>
</dbReference>
<evidence type="ECO:0000313" key="3">
    <source>
        <dbReference type="EMBL" id="MBM7573704.1"/>
    </source>
</evidence>
<feature type="domain" description="Solute-binding protein family 5" evidence="2">
    <location>
        <begin position="103"/>
        <end position="465"/>
    </location>
</feature>
<dbReference type="RefSeq" id="WP_204502336.1">
    <property type="nucleotide sequence ID" value="NZ_JAFBDR010000044.1"/>
</dbReference>
<dbReference type="InterPro" id="IPR030678">
    <property type="entry name" value="Peptide/Ni-bd"/>
</dbReference>
<sequence>MFYKNFKLVVLLVLFSSLLLLIGCTGNTANSQTEDSNTETENDETSHEAQSGGTLIIGMTAGDLPVMDTGPTQGMEGFRFVGFQLYDGLTKFDLTQGDTLPDIVPGLAESWEVPEGDDMTWTFHLREGVTFHDGTSFDADAVIFNLDRILDQDFEYYSPEAAATNRTRISMIESYEKIDDYTVTITTNEPWSVLHESLAFVFMASPTAVKEYGEDYLEHPAGTGPFVYESKVDGQELILVPNENYWGEVPKLDRLILRPMPEPSTRVAALLSGEVNWVEAPSPEAVERIESEGYDIITGEQPHIWRSYLNQEIEELQDPRVRQALNYAIDRESLSNDLIMGLGRPSTQFVYPGHDWYSDDAIEYTYDPDKARELLAEAGYSDGFSGRILVPASGSGHMWPLPMMEFVQQNLAEVGIDLQIDVIEWQTMLNHLRAGFPDDRDALGFAWGTPTHDILSFRNHFHSEASSNHGRYSNPEVDALFDQAFATYDADERNELLREVNRITTDEAGLFYIVHDLNSRAMSPNINGFVQPQSWFVDLTMTTVAE</sequence>
<protein>
    <submittedName>
        <fullName evidence="3">Peptide/nickel transport system substrate-binding protein</fullName>
    </submittedName>
</protein>
<keyword evidence="4" id="KW-1185">Reference proteome</keyword>
<feature type="region of interest" description="Disordered" evidence="1">
    <location>
        <begin position="29"/>
        <end position="50"/>
    </location>
</feature>
<dbReference type="PIRSF" id="PIRSF002741">
    <property type="entry name" value="MppA"/>
    <property type="match status" value="1"/>
</dbReference>
<dbReference type="Gene3D" id="3.90.76.10">
    <property type="entry name" value="Dipeptide-binding Protein, Domain 1"/>
    <property type="match status" value="1"/>
</dbReference>
<evidence type="ECO:0000259" key="2">
    <source>
        <dbReference type="Pfam" id="PF00496"/>
    </source>
</evidence>
<reference evidence="3 4" key="1">
    <citation type="submission" date="2021-01" db="EMBL/GenBank/DDBJ databases">
        <title>Genomic Encyclopedia of Type Strains, Phase IV (KMG-IV): sequencing the most valuable type-strain genomes for metagenomic binning, comparative biology and taxonomic classification.</title>
        <authorList>
            <person name="Goeker M."/>
        </authorList>
    </citation>
    <scope>NUCLEOTIDE SEQUENCE [LARGE SCALE GENOMIC DNA]</scope>
    <source>
        <strain evidence="3 4">DSM 23711</strain>
    </source>
</reference>
<dbReference type="SUPFAM" id="SSF53850">
    <property type="entry name" value="Periplasmic binding protein-like II"/>
    <property type="match status" value="1"/>
</dbReference>
<dbReference type="EMBL" id="JAFBDR010000044">
    <property type="protein sequence ID" value="MBM7573704.1"/>
    <property type="molecule type" value="Genomic_DNA"/>
</dbReference>
<dbReference type="Pfam" id="PF00496">
    <property type="entry name" value="SBP_bac_5"/>
    <property type="match status" value="1"/>
</dbReference>
<proteinExistence type="predicted"/>
<dbReference type="InterPro" id="IPR039424">
    <property type="entry name" value="SBP_5"/>
</dbReference>